<protein>
    <submittedName>
        <fullName evidence="1">Uncharacterized protein</fullName>
    </submittedName>
</protein>
<dbReference type="AlphaFoldDB" id="A0A397TTS4"/>
<keyword evidence="2" id="KW-1185">Reference proteome</keyword>
<comment type="caution">
    <text evidence="1">The sequence shown here is derived from an EMBL/GenBank/DDBJ whole genome shotgun (WGS) entry which is preliminary data.</text>
</comment>
<dbReference type="OrthoDB" id="1684427at2759"/>
<sequence length="97" mass="11187">MIFYLKYSLRTTNNIKANWTSVSTFSKKQRNMQDQEAPLILGFDIKKIPPYAKAMALNTEIITVNQVPLGKSVYNKYDEIWTGPLNDGFVIRTLQKN</sequence>
<evidence type="ECO:0000313" key="1">
    <source>
        <dbReference type="EMBL" id="RIA99807.1"/>
    </source>
</evidence>
<dbReference type="EMBL" id="QKWP01007232">
    <property type="protein sequence ID" value="RIA99807.1"/>
    <property type="molecule type" value="Genomic_DNA"/>
</dbReference>
<reference evidence="1 2" key="1">
    <citation type="submission" date="2018-06" db="EMBL/GenBank/DDBJ databases">
        <title>Comparative genomics reveals the genomic features of Rhizophagus irregularis, R. cerebriforme, R. diaphanum and Gigaspora rosea, and their symbiotic lifestyle signature.</title>
        <authorList>
            <person name="Morin E."/>
            <person name="San Clemente H."/>
            <person name="Chen E.C.H."/>
            <person name="De La Providencia I."/>
            <person name="Hainaut M."/>
            <person name="Kuo A."/>
            <person name="Kohler A."/>
            <person name="Murat C."/>
            <person name="Tang N."/>
            <person name="Roy S."/>
            <person name="Loubradou J."/>
            <person name="Henrissat B."/>
            <person name="Grigoriev I.V."/>
            <person name="Corradi N."/>
            <person name="Roux C."/>
            <person name="Martin F.M."/>
        </authorList>
    </citation>
    <scope>NUCLEOTIDE SEQUENCE [LARGE SCALE GENOMIC DNA]</scope>
    <source>
        <strain evidence="1 2">DAOM 194757</strain>
    </source>
</reference>
<evidence type="ECO:0000313" key="2">
    <source>
        <dbReference type="Proteomes" id="UP000266673"/>
    </source>
</evidence>
<dbReference type="Proteomes" id="UP000266673">
    <property type="component" value="Unassembled WGS sequence"/>
</dbReference>
<name>A0A397TTS4_9GLOM</name>
<organism evidence="1 2">
    <name type="scientific">Gigaspora rosea</name>
    <dbReference type="NCBI Taxonomy" id="44941"/>
    <lineage>
        <taxon>Eukaryota</taxon>
        <taxon>Fungi</taxon>
        <taxon>Fungi incertae sedis</taxon>
        <taxon>Mucoromycota</taxon>
        <taxon>Glomeromycotina</taxon>
        <taxon>Glomeromycetes</taxon>
        <taxon>Diversisporales</taxon>
        <taxon>Gigasporaceae</taxon>
        <taxon>Gigaspora</taxon>
    </lineage>
</organism>
<accession>A0A397TTS4</accession>
<proteinExistence type="predicted"/>
<gene>
    <name evidence="1" type="ORF">C2G38_2237626</name>
</gene>